<organism evidence="1 2">
    <name type="scientific">Amborella trichopoda</name>
    <dbReference type="NCBI Taxonomy" id="13333"/>
    <lineage>
        <taxon>Eukaryota</taxon>
        <taxon>Viridiplantae</taxon>
        <taxon>Streptophyta</taxon>
        <taxon>Embryophyta</taxon>
        <taxon>Tracheophyta</taxon>
        <taxon>Spermatophyta</taxon>
        <taxon>Magnoliopsida</taxon>
        <taxon>Amborellales</taxon>
        <taxon>Amborellaceae</taxon>
        <taxon>Amborella</taxon>
    </lineage>
</organism>
<dbReference type="EMBL" id="KI395020">
    <property type="protein sequence ID" value="ERM99375.1"/>
    <property type="molecule type" value="Genomic_DNA"/>
</dbReference>
<protein>
    <submittedName>
        <fullName evidence="1">Uncharacterized protein</fullName>
    </submittedName>
</protein>
<accession>W1NVT5</accession>
<evidence type="ECO:0000313" key="2">
    <source>
        <dbReference type="Proteomes" id="UP000017836"/>
    </source>
</evidence>
<dbReference type="HOGENOM" id="CLU_2200523_0_0_1"/>
<gene>
    <name evidence="1" type="ORF">AMTR_s00235p00022820</name>
</gene>
<name>W1NVT5_AMBTC</name>
<evidence type="ECO:0000313" key="1">
    <source>
        <dbReference type="EMBL" id="ERM99375.1"/>
    </source>
</evidence>
<sequence>MHSILWAHWIKHKAALSWQSSRQQETLGLVGAVEHNESKPKVDQVSLLPSQVLACALCSGRPSYQSASRSFYEALLSIEASRFGSLPAKQIGEGLKDGAWKVFHAPVV</sequence>
<reference evidence="2" key="1">
    <citation type="journal article" date="2013" name="Science">
        <title>The Amborella genome and the evolution of flowering plants.</title>
        <authorList>
            <consortium name="Amborella Genome Project"/>
        </authorList>
    </citation>
    <scope>NUCLEOTIDE SEQUENCE [LARGE SCALE GENOMIC DNA]</scope>
</reference>
<proteinExistence type="predicted"/>
<dbReference type="STRING" id="13333.W1NVT5"/>
<dbReference type="Proteomes" id="UP000017836">
    <property type="component" value="Unassembled WGS sequence"/>
</dbReference>
<dbReference type="AlphaFoldDB" id="W1NVT5"/>
<keyword evidence="2" id="KW-1185">Reference proteome</keyword>
<dbReference type="Gramene" id="ERM99375">
    <property type="protein sequence ID" value="ERM99375"/>
    <property type="gene ID" value="AMTR_s00235p00022820"/>
</dbReference>
<dbReference type="eggNOG" id="KOG0438">
    <property type="taxonomic scope" value="Eukaryota"/>
</dbReference>